<evidence type="ECO:0000313" key="1">
    <source>
        <dbReference type="EMBL" id="DAD48115.1"/>
    </source>
</evidence>
<dbReference type="InterPro" id="IPR027443">
    <property type="entry name" value="IPNS-like_sf"/>
</dbReference>
<evidence type="ECO:0008006" key="3">
    <source>
        <dbReference type="Google" id="ProtNLM"/>
    </source>
</evidence>
<keyword evidence="2" id="KW-1185">Reference proteome</keyword>
<name>A0A822ZXM9_NELNU</name>
<dbReference type="EMBL" id="DUZY01000008">
    <property type="protein sequence ID" value="DAD48115.1"/>
    <property type="molecule type" value="Genomic_DNA"/>
</dbReference>
<gene>
    <name evidence="1" type="ORF">HUJ06_018052</name>
</gene>
<dbReference type="SUPFAM" id="SSF51197">
    <property type="entry name" value="Clavaminate synthase-like"/>
    <property type="match status" value="1"/>
</dbReference>
<proteinExistence type="predicted"/>
<dbReference type="Gene3D" id="2.60.120.330">
    <property type="entry name" value="B-lactam Antibiotic, Isopenicillin N Synthase, Chain"/>
    <property type="match status" value="1"/>
</dbReference>
<comment type="caution">
    <text evidence="1">The sequence shown here is derived from an EMBL/GenBank/DDBJ whole genome shotgun (WGS) entry which is preliminary data.</text>
</comment>
<dbReference type="AlphaFoldDB" id="A0A822ZXM9"/>
<evidence type="ECO:0000313" key="2">
    <source>
        <dbReference type="Proteomes" id="UP000607653"/>
    </source>
</evidence>
<accession>A0A822ZXM9</accession>
<sequence length="101" mass="11294">MEAQPPVLGSSLLVPSVQELAKEPMITVPSRYIRSGQYPPIIPISNSSSVPTVPVINMLNLIFGESMDSELAKLDTACRDWGFFERIKQIQSFSSLKEKRR</sequence>
<dbReference type="Proteomes" id="UP000607653">
    <property type="component" value="Unassembled WGS sequence"/>
</dbReference>
<protein>
    <recommendedName>
        <fullName evidence="3">Protein SRG1-like</fullName>
    </recommendedName>
</protein>
<reference evidence="1 2" key="1">
    <citation type="journal article" date="2020" name="Mol. Biol. Evol.">
        <title>Distinct Expression and Methylation Patterns for Genes with Different Fates following a Single Whole-Genome Duplication in Flowering Plants.</title>
        <authorList>
            <person name="Shi T."/>
            <person name="Rahmani R.S."/>
            <person name="Gugger P.F."/>
            <person name="Wang M."/>
            <person name="Li H."/>
            <person name="Zhang Y."/>
            <person name="Li Z."/>
            <person name="Wang Q."/>
            <person name="Van de Peer Y."/>
            <person name="Marchal K."/>
            <person name="Chen J."/>
        </authorList>
    </citation>
    <scope>NUCLEOTIDE SEQUENCE [LARGE SCALE GENOMIC DNA]</scope>
    <source>
        <tissue evidence="1">Leaf</tissue>
    </source>
</reference>
<organism evidence="1 2">
    <name type="scientific">Nelumbo nucifera</name>
    <name type="common">Sacred lotus</name>
    <dbReference type="NCBI Taxonomy" id="4432"/>
    <lineage>
        <taxon>Eukaryota</taxon>
        <taxon>Viridiplantae</taxon>
        <taxon>Streptophyta</taxon>
        <taxon>Embryophyta</taxon>
        <taxon>Tracheophyta</taxon>
        <taxon>Spermatophyta</taxon>
        <taxon>Magnoliopsida</taxon>
        <taxon>Proteales</taxon>
        <taxon>Nelumbonaceae</taxon>
        <taxon>Nelumbo</taxon>
    </lineage>
</organism>